<dbReference type="AlphaFoldDB" id="A0A644YJM6"/>
<protein>
    <recommendedName>
        <fullName evidence="2">Gliding motility protein RemB</fullName>
    </recommendedName>
</protein>
<sequence>MNKLLYLIFVLMLCFNAQGQFITFEEEPSLNEQSGLPDSTTSAFSIPALYPRLTENRVKNDNPEKHKWLRRKLFEENFAWISDMPEYSLSVDPVVDLRYGKEDGSNDYRNTRGFILQGQFNKKLFVRSEFYETQTTLPEYAAAWVDTMKFIPGMIRMKPFGTNGFDYGVVFSQIMWQPLKNYGLRLGYDRFHLGKGYRSMILSDASQAYPFLMNTFTHGKWSLSHNIASLHNPDYNNKLNIPASESGLYQQKWFSFTYLTYSPKSWLNLGLFESVVFMPADSTGISFYPMSMLPIPLVRSIATESKGLHHAMIGLQADAILKQKLVFYTQLVADKVDFSKLKYQQGIQGALQLGARLNIPDGCFLFCEFNIATNNAYTSSSSWTSLTQSDQPLAHPTGQQFKEFVTGARWQYKRFITNASLNYIWAGALPITDNYLRADNYTDVLLTGFYEPINRPDKVMHLGLTSSYIVNPATNLVVFAGIHYRNFHSTLSVTPENSLTYEIGIRHMIRKQYYDFF</sequence>
<reference evidence="1" key="1">
    <citation type="submission" date="2019-08" db="EMBL/GenBank/DDBJ databases">
        <authorList>
            <person name="Kucharzyk K."/>
            <person name="Murdoch R.W."/>
            <person name="Higgins S."/>
            <person name="Loffler F."/>
        </authorList>
    </citation>
    <scope>NUCLEOTIDE SEQUENCE</scope>
</reference>
<comment type="caution">
    <text evidence="1">The sequence shown here is derived from an EMBL/GenBank/DDBJ whole genome shotgun (WGS) entry which is preliminary data.</text>
</comment>
<accession>A0A644YJM6</accession>
<dbReference type="Gene3D" id="2.40.160.130">
    <property type="entry name" value="Capsule assembly protein Wzi"/>
    <property type="match status" value="1"/>
</dbReference>
<organism evidence="1">
    <name type="scientific">bioreactor metagenome</name>
    <dbReference type="NCBI Taxonomy" id="1076179"/>
    <lineage>
        <taxon>unclassified sequences</taxon>
        <taxon>metagenomes</taxon>
        <taxon>ecological metagenomes</taxon>
    </lineage>
</organism>
<proteinExistence type="predicted"/>
<name>A0A644YJM6_9ZZZZ</name>
<gene>
    <name evidence="1" type="ORF">SDC9_72835</name>
</gene>
<evidence type="ECO:0000313" key="1">
    <source>
        <dbReference type="EMBL" id="MPM26334.1"/>
    </source>
</evidence>
<dbReference type="EMBL" id="VSSQ01004709">
    <property type="protein sequence ID" value="MPM26334.1"/>
    <property type="molecule type" value="Genomic_DNA"/>
</dbReference>
<dbReference type="InterPro" id="IPR038636">
    <property type="entry name" value="Wzi_sf"/>
</dbReference>
<evidence type="ECO:0008006" key="2">
    <source>
        <dbReference type="Google" id="ProtNLM"/>
    </source>
</evidence>